<dbReference type="Gramene" id="KFK37067">
    <property type="protein sequence ID" value="KFK37067"/>
    <property type="gene ID" value="AALP_AA4G208500"/>
</dbReference>
<accession>A0A087H4L5</accession>
<evidence type="ECO:0000313" key="2">
    <source>
        <dbReference type="EMBL" id="KFK37067.1"/>
    </source>
</evidence>
<reference evidence="3" key="1">
    <citation type="journal article" date="2015" name="Nat. Plants">
        <title>Genome expansion of Arabis alpina linked with retrotransposition and reduced symmetric DNA methylation.</title>
        <authorList>
            <person name="Willing E.M."/>
            <person name="Rawat V."/>
            <person name="Mandakova T."/>
            <person name="Maumus F."/>
            <person name="James G.V."/>
            <person name="Nordstroem K.J."/>
            <person name="Becker C."/>
            <person name="Warthmann N."/>
            <person name="Chica C."/>
            <person name="Szarzynska B."/>
            <person name="Zytnicki M."/>
            <person name="Albani M.C."/>
            <person name="Kiefer C."/>
            <person name="Bergonzi S."/>
            <person name="Castaings L."/>
            <person name="Mateos J.L."/>
            <person name="Berns M.C."/>
            <person name="Bujdoso N."/>
            <person name="Piofczyk T."/>
            <person name="de Lorenzo L."/>
            <person name="Barrero-Sicilia C."/>
            <person name="Mateos I."/>
            <person name="Piednoel M."/>
            <person name="Hagmann J."/>
            <person name="Chen-Min-Tao R."/>
            <person name="Iglesias-Fernandez R."/>
            <person name="Schuster S.C."/>
            <person name="Alonso-Blanco C."/>
            <person name="Roudier F."/>
            <person name="Carbonero P."/>
            <person name="Paz-Ares J."/>
            <person name="Davis S.J."/>
            <person name="Pecinka A."/>
            <person name="Quesneville H."/>
            <person name="Colot V."/>
            <person name="Lysak M.A."/>
            <person name="Weigel D."/>
            <person name="Coupland G."/>
            <person name="Schneeberger K."/>
        </authorList>
    </citation>
    <scope>NUCLEOTIDE SEQUENCE [LARGE SCALE GENOMIC DNA]</scope>
    <source>
        <strain evidence="3">cv. Pajares</strain>
    </source>
</reference>
<sequence>MKNSVEREKERRKEEINGFFWSERFFLLLLVVFPTYGSKIVFFQILISTLITLPYFFFFCPNLSSVGPSGIGGFWLFLLDRFTFYLGIQYSKLLVQGFDIDFLWCLTVFLSVVIHSIYFVDYLLRSRQATPPPVPQSQNDETPLSNGDVIKQVEKEKVKELDGKKIIIDMENMIHSGLETLREELGEFRDDGKKKMTQVEHMICSQFGTLRDNLRLHVDEMLEKLRDELRSEVAEVVKSSRENFNKDVKSVVDQLHETYLFIQETAKEAKTTVDKTHDTYLVIQETAKEAKTTAEKAHETYLIFQETVKEAKNAADKAHETYLIFQKDQSNKRMIRGEDIEGFCELREEVQRMSVEAEIAAEELSRATVELVEAGIKQWEEDNADYLASLPYLHSNHN</sequence>
<keyword evidence="1" id="KW-1133">Transmembrane helix</keyword>
<dbReference type="OrthoDB" id="1071951at2759"/>
<gene>
    <name evidence="2" type="ordered locus">AALP_Aa4g208500</name>
</gene>
<proteinExistence type="predicted"/>
<organism evidence="2 3">
    <name type="scientific">Arabis alpina</name>
    <name type="common">Alpine rock-cress</name>
    <dbReference type="NCBI Taxonomy" id="50452"/>
    <lineage>
        <taxon>Eukaryota</taxon>
        <taxon>Viridiplantae</taxon>
        <taxon>Streptophyta</taxon>
        <taxon>Embryophyta</taxon>
        <taxon>Tracheophyta</taxon>
        <taxon>Spermatophyta</taxon>
        <taxon>Magnoliopsida</taxon>
        <taxon>eudicotyledons</taxon>
        <taxon>Gunneridae</taxon>
        <taxon>Pentapetalae</taxon>
        <taxon>rosids</taxon>
        <taxon>malvids</taxon>
        <taxon>Brassicales</taxon>
        <taxon>Brassicaceae</taxon>
        <taxon>Arabideae</taxon>
        <taxon>Arabis</taxon>
    </lineage>
</organism>
<evidence type="ECO:0000256" key="1">
    <source>
        <dbReference type="SAM" id="Phobius"/>
    </source>
</evidence>
<name>A0A087H4L5_ARAAL</name>
<evidence type="ECO:0000313" key="3">
    <source>
        <dbReference type="Proteomes" id="UP000029120"/>
    </source>
</evidence>
<protein>
    <submittedName>
        <fullName evidence="2">Uncharacterized protein</fullName>
    </submittedName>
</protein>
<dbReference type="Proteomes" id="UP000029120">
    <property type="component" value="Chromosome 4"/>
</dbReference>
<keyword evidence="1" id="KW-0472">Membrane</keyword>
<feature type="transmembrane region" description="Helical" evidence="1">
    <location>
        <begin position="100"/>
        <end position="120"/>
    </location>
</feature>
<keyword evidence="1" id="KW-0812">Transmembrane</keyword>
<keyword evidence="3" id="KW-1185">Reference proteome</keyword>
<dbReference type="AlphaFoldDB" id="A0A087H4L5"/>
<dbReference type="OMA" id="WEEDNAD"/>
<dbReference type="EMBL" id="CM002872">
    <property type="protein sequence ID" value="KFK37067.1"/>
    <property type="molecule type" value="Genomic_DNA"/>
</dbReference>